<gene>
    <name evidence="2" type="ORF">SAMN04488500_11268</name>
</gene>
<dbReference type="InterPro" id="IPR003719">
    <property type="entry name" value="Phenazine_PhzF-like"/>
</dbReference>
<dbReference type="SUPFAM" id="SSF54506">
    <property type="entry name" value="Diaminopimelate epimerase-like"/>
    <property type="match status" value="1"/>
</dbReference>
<protein>
    <submittedName>
        <fullName evidence="2">Trans-2,3-dihydro-3-hydroxyanthranilate isomerase</fullName>
    </submittedName>
</protein>
<dbReference type="GO" id="GO:0005737">
    <property type="term" value="C:cytoplasm"/>
    <property type="evidence" value="ECO:0007669"/>
    <property type="project" value="TreeGrafter"/>
</dbReference>
<dbReference type="NCBIfam" id="TIGR00654">
    <property type="entry name" value="PhzF_family"/>
    <property type="match status" value="1"/>
</dbReference>
<reference evidence="2 3" key="1">
    <citation type="submission" date="2017-04" db="EMBL/GenBank/DDBJ databases">
        <authorList>
            <person name="Afonso C.L."/>
            <person name="Miller P.J."/>
            <person name="Scott M.A."/>
            <person name="Spackman E."/>
            <person name="Goraichik I."/>
            <person name="Dimitrov K.M."/>
            <person name="Suarez D.L."/>
            <person name="Swayne D.E."/>
        </authorList>
    </citation>
    <scope>NUCLEOTIDE SEQUENCE [LARGE SCALE GENOMIC DNA]</scope>
    <source>
        <strain evidence="2 3">DSM 5090</strain>
    </source>
</reference>
<name>A0A1W2CY54_9FIRM</name>
<evidence type="ECO:0000313" key="3">
    <source>
        <dbReference type="Proteomes" id="UP000192738"/>
    </source>
</evidence>
<dbReference type="EMBL" id="FWXI01000012">
    <property type="protein sequence ID" value="SMC89812.1"/>
    <property type="molecule type" value="Genomic_DNA"/>
</dbReference>
<dbReference type="PANTHER" id="PTHR13774:SF32">
    <property type="entry name" value="ANTISENSE-ENHANCING SEQUENCE 1"/>
    <property type="match status" value="1"/>
</dbReference>
<accession>A0A1W2CY54</accession>
<dbReference type="Pfam" id="PF02567">
    <property type="entry name" value="PhzC-PhzF"/>
    <property type="match status" value="1"/>
</dbReference>
<proteinExistence type="predicted"/>
<dbReference type="RefSeq" id="WP_176215529.1">
    <property type="nucleotide sequence ID" value="NZ_CP155572.1"/>
</dbReference>
<evidence type="ECO:0000313" key="2">
    <source>
        <dbReference type="EMBL" id="SMC89812.1"/>
    </source>
</evidence>
<dbReference type="STRING" id="112901.SAMN04488500_11268"/>
<sequence length="295" mass="32180">MGDVREFFVVNSFASKPFGGNPAAVVTDANGLDKSTMQKIARQFNLVETVFVVQEKSGEADFHLLYFTPAEELPVAGHPTIAAILALVECRTIDLHTKSSITIRTGAGKQEILIKNESQPTVLMQQPKPEYLPIVHDRQDITAILGINNDDLYPDLPIQPINTGLGHLIVPVKSLAALMKIERRVSLLKTACRRLGVREVQAFTFETYEPGYNLHTRNICPREGLEDPGCGVGNGALGAYLAEHYSKGDISVRAEQGTIVDMPCIIDIYVVKGEQGVAVSIGGTGKVMMKGQFYL</sequence>
<organism evidence="2 3">
    <name type="scientific">Sporomusa malonica</name>
    <dbReference type="NCBI Taxonomy" id="112901"/>
    <lineage>
        <taxon>Bacteria</taxon>
        <taxon>Bacillati</taxon>
        <taxon>Bacillota</taxon>
        <taxon>Negativicutes</taxon>
        <taxon>Selenomonadales</taxon>
        <taxon>Sporomusaceae</taxon>
        <taxon>Sporomusa</taxon>
    </lineage>
</organism>
<evidence type="ECO:0000256" key="1">
    <source>
        <dbReference type="PIRSR" id="PIRSR016184-1"/>
    </source>
</evidence>
<dbReference type="Gene3D" id="3.10.310.10">
    <property type="entry name" value="Diaminopimelate Epimerase, Chain A, domain 1"/>
    <property type="match status" value="2"/>
</dbReference>
<dbReference type="PIRSF" id="PIRSF016184">
    <property type="entry name" value="PhzC_PhzF"/>
    <property type="match status" value="1"/>
</dbReference>
<dbReference type="GO" id="GO:0016853">
    <property type="term" value="F:isomerase activity"/>
    <property type="evidence" value="ECO:0007669"/>
    <property type="project" value="UniProtKB-KW"/>
</dbReference>
<keyword evidence="3" id="KW-1185">Reference proteome</keyword>
<dbReference type="Proteomes" id="UP000192738">
    <property type="component" value="Unassembled WGS sequence"/>
</dbReference>
<feature type="active site" evidence="1">
    <location>
        <position position="48"/>
    </location>
</feature>
<dbReference type="AlphaFoldDB" id="A0A1W2CY54"/>
<dbReference type="PANTHER" id="PTHR13774">
    <property type="entry name" value="PHENAZINE BIOSYNTHESIS PROTEIN"/>
    <property type="match status" value="1"/>
</dbReference>
<keyword evidence="2" id="KW-0413">Isomerase</keyword>